<dbReference type="PANTHER" id="PTHR33021:SF496">
    <property type="entry name" value="OS08G0482700 PROTEIN"/>
    <property type="match status" value="1"/>
</dbReference>
<dbReference type="InterPro" id="IPR028871">
    <property type="entry name" value="BlueCu_1_BS"/>
</dbReference>
<evidence type="ECO:0000313" key="7">
    <source>
        <dbReference type="EMBL" id="KAF9613460.1"/>
    </source>
</evidence>
<dbReference type="InterPro" id="IPR039391">
    <property type="entry name" value="Phytocyanin-like"/>
</dbReference>
<keyword evidence="2" id="KW-0186">Copper</keyword>
<evidence type="ECO:0000256" key="4">
    <source>
        <dbReference type="SAM" id="MobiDB-lite"/>
    </source>
</evidence>
<dbReference type="Gene3D" id="2.60.40.420">
    <property type="entry name" value="Cupredoxins - blue copper proteins"/>
    <property type="match status" value="1"/>
</dbReference>
<reference evidence="7 8" key="1">
    <citation type="submission" date="2020-10" db="EMBL/GenBank/DDBJ databases">
        <title>The Coptis chinensis genome and diversification of protoberbering-type alkaloids.</title>
        <authorList>
            <person name="Wang B."/>
            <person name="Shu S."/>
            <person name="Song C."/>
            <person name="Liu Y."/>
        </authorList>
    </citation>
    <scope>NUCLEOTIDE SEQUENCE [LARGE SCALE GENOMIC DNA]</scope>
    <source>
        <strain evidence="7">HL-2020</strain>
        <tissue evidence="7">Leaf</tissue>
    </source>
</reference>
<organism evidence="7 8">
    <name type="scientific">Coptis chinensis</name>
    <dbReference type="NCBI Taxonomy" id="261450"/>
    <lineage>
        <taxon>Eukaryota</taxon>
        <taxon>Viridiplantae</taxon>
        <taxon>Streptophyta</taxon>
        <taxon>Embryophyta</taxon>
        <taxon>Tracheophyta</taxon>
        <taxon>Spermatophyta</taxon>
        <taxon>Magnoliopsida</taxon>
        <taxon>Ranunculales</taxon>
        <taxon>Ranunculaceae</taxon>
        <taxon>Coptidoideae</taxon>
        <taxon>Coptis</taxon>
    </lineage>
</organism>
<comment type="caution">
    <text evidence="7">The sequence shown here is derived from an EMBL/GenBank/DDBJ whole genome shotgun (WGS) entry which is preliminary data.</text>
</comment>
<feature type="chain" id="PRO_5032485719" description="Phytocyanin domain-containing protein" evidence="5">
    <location>
        <begin position="24"/>
        <end position="170"/>
    </location>
</feature>
<evidence type="ECO:0000256" key="5">
    <source>
        <dbReference type="SAM" id="SignalP"/>
    </source>
</evidence>
<evidence type="ECO:0000256" key="1">
    <source>
        <dbReference type="ARBA" id="ARBA00022723"/>
    </source>
</evidence>
<dbReference type="EMBL" id="JADFTS010000003">
    <property type="protein sequence ID" value="KAF9613460.1"/>
    <property type="molecule type" value="Genomic_DNA"/>
</dbReference>
<feature type="region of interest" description="Disordered" evidence="4">
    <location>
        <begin position="128"/>
        <end position="150"/>
    </location>
</feature>
<feature type="domain" description="Phytocyanin" evidence="6">
    <location>
        <begin position="25"/>
        <end position="129"/>
    </location>
</feature>
<feature type="signal peptide" evidence="5">
    <location>
        <begin position="1"/>
        <end position="23"/>
    </location>
</feature>
<protein>
    <recommendedName>
        <fullName evidence="6">Phytocyanin domain-containing protein</fullName>
    </recommendedName>
</protein>
<keyword evidence="5" id="KW-0732">Signal</keyword>
<dbReference type="PROSITE" id="PS51485">
    <property type="entry name" value="PHYTOCYANIN"/>
    <property type="match status" value="1"/>
</dbReference>
<evidence type="ECO:0000313" key="8">
    <source>
        <dbReference type="Proteomes" id="UP000631114"/>
    </source>
</evidence>
<evidence type="ECO:0000256" key="2">
    <source>
        <dbReference type="ARBA" id="ARBA00023008"/>
    </source>
</evidence>
<dbReference type="SUPFAM" id="SSF49503">
    <property type="entry name" value="Cupredoxins"/>
    <property type="match status" value="1"/>
</dbReference>
<keyword evidence="3" id="KW-0325">Glycoprotein</keyword>
<evidence type="ECO:0000256" key="3">
    <source>
        <dbReference type="ARBA" id="ARBA00023180"/>
    </source>
</evidence>
<dbReference type="InterPro" id="IPR003245">
    <property type="entry name" value="Phytocyanin_dom"/>
</dbReference>
<proteinExistence type="predicted"/>
<dbReference type="GO" id="GO:0046872">
    <property type="term" value="F:metal ion binding"/>
    <property type="evidence" value="ECO:0007669"/>
    <property type="project" value="UniProtKB-KW"/>
</dbReference>
<dbReference type="OrthoDB" id="1934652at2759"/>
<dbReference type="GO" id="GO:0009055">
    <property type="term" value="F:electron transfer activity"/>
    <property type="evidence" value="ECO:0007669"/>
    <property type="project" value="InterPro"/>
</dbReference>
<keyword evidence="1" id="KW-0479">Metal-binding</keyword>
<dbReference type="FunFam" id="2.60.40.420:FF:000003">
    <property type="entry name" value="Blue copper"/>
    <property type="match status" value="1"/>
</dbReference>
<name>A0A835I6L7_9MAGN</name>
<accession>A0A835I6L7</accession>
<keyword evidence="8" id="KW-1185">Reference proteome</keyword>
<dbReference type="InterPro" id="IPR008972">
    <property type="entry name" value="Cupredoxin"/>
</dbReference>
<dbReference type="GO" id="GO:0005886">
    <property type="term" value="C:plasma membrane"/>
    <property type="evidence" value="ECO:0007669"/>
    <property type="project" value="TreeGrafter"/>
</dbReference>
<sequence length="170" mass="17822">MANHMGVIACLLVAAALLHGAMAADTYVVLDNLGWSVPTTGNEGPYRTWVTGKDFETGDTLVFNFNNGRHDVAEVTKAGYDSCNGTSPLLSQTTGPANITLRTSGEHYYICTIPGHCLAGQKLAINVKTSTDTPPTPASPRGSSPPSSAPSITARGFFSVLLSTAIAFLY</sequence>
<evidence type="ECO:0000259" key="6">
    <source>
        <dbReference type="PROSITE" id="PS51485"/>
    </source>
</evidence>
<dbReference type="AlphaFoldDB" id="A0A835I6L7"/>
<dbReference type="Proteomes" id="UP000631114">
    <property type="component" value="Unassembled WGS sequence"/>
</dbReference>
<dbReference type="PANTHER" id="PTHR33021">
    <property type="entry name" value="BLUE COPPER PROTEIN"/>
    <property type="match status" value="1"/>
</dbReference>
<dbReference type="PROSITE" id="PS00196">
    <property type="entry name" value="COPPER_BLUE"/>
    <property type="match status" value="1"/>
</dbReference>
<feature type="compositionally biased region" description="Low complexity" evidence="4">
    <location>
        <begin position="129"/>
        <end position="150"/>
    </location>
</feature>
<dbReference type="Pfam" id="PF02298">
    <property type="entry name" value="Cu_bind_like"/>
    <property type="match status" value="1"/>
</dbReference>
<gene>
    <name evidence="7" type="ORF">IFM89_008307</name>
</gene>